<name>A0ABR3G191_9AGAR</name>
<dbReference type="SMART" id="SM00249">
    <property type="entry name" value="PHD"/>
    <property type="match status" value="1"/>
</dbReference>
<keyword evidence="2" id="KW-0863">Zinc-finger</keyword>
<keyword evidence="7" id="KW-1185">Reference proteome</keyword>
<evidence type="ECO:0000313" key="6">
    <source>
        <dbReference type="EMBL" id="KAL0581428.1"/>
    </source>
</evidence>
<dbReference type="Pfam" id="PF00628">
    <property type="entry name" value="PHD"/>
    <property type="match status" value="1"/>
</dbReference>
<protein>
    <recommendedName>
        <fullName evidence="5">Zinc finger PHD-type domain-containing protein</fullName>
    </recommendedName>
</protein>
<evidence type="ECO:0000256" key="2">
    <source>
        <dbReference type="ARBA" id="ARBA00022771"/>
    </source>
</evidence>
<evidence type="ECO:0000259" key="5">
    <source>
        <dbReference type="SMART" id="SM00249"/>
    </source>
</evidence>
<keyword evidence="3" id="KW-0862">Zinc</keyword>
<dbReference type="InterPro" id="IPR019787">
    <property type="entry name" value="Znf_PHD-finger"/>
</dbReference>
<comment type="caution">
    <text evidence="6">The sequence shown here is derived from an EMBL/GenBank/DDBJ whole genome shotgun (WGS) entry which is preliminary data.</text>
</comment>
<evidence type="ECO:0000256" key="4">
    <source>
        <dbReference type="SAM" id="MobiDB-lite"/>
    </source>
</evidence>
<reference evidence="6 7" key="1">
    <citation type="submission" date="2024-02" db="EMBL/GenBank/DDBJ databases">
        <title>A draft genome for the cacao thread blight pathogen Marasmius crinis-equi.</title>
        <authorList>
            <person name="Cohen S.P."/>
            <person name="Baruah I.K."/>
            <person name="Amoako-Attah I."/>
            <person name="Bukari Y."/>
            <person name="Meinhardt L.W."/>
            <person name="Bailey B.A."/>
        </authorList>
    </citation>
    <scope>NUCLEOTIDE SEQUENCE [LARGE SCALE GENOMIC DNA]</scope>
    <source>
        <strain evidence="6 7">GH-76</strain>
    </source>
</reference>
<feature type="region of interest" description="Disordered" evidence="4">
    <location>
        <begin position="158"/>
        <end position="214"/>
    </location>
</feature>
<feature type="domain" description="Zinc finger PHD-type" evidence="5">
    <location>
        <begin position="49"/>
        <end position="133"/>
    </location>
</feature>
<dbReference type="InterPro" id="IPR040204">
    <property type="entry name" value="UBR7"/>
</dbReference>
<gene>
    <name evidence="6" type="ORF">V5O48_000582</name>
</gene>
<dbReference type="SUPFAM" id="SSF57903">
    <property type="entry name" value="FYVE/PHD zinc finger"/>
    <property type="match status" value="1"/>
</dbReference>
<dbReference type="EMBL" id="JBAHYK010000010">
    <property type="protein sequence ID" value="KAL0581428.1"/>
    <property type="molecule type" value="Genomic_DNA"/>
</dbReference>
<sequence>MADFGIRFPKRNFRCDCPTDGTAYSCSLHKNLEPSNTDNVYGQNFQGLFCRCKRPYDAATERETMIQCLVCEDWFHESCCNLRERPSSREQTPEQTLQEEGNDDDRSEASSSGLPPPLLKAADYDAFVCFSCVSEISILQRYAGTPGCLMVVRDDPTEPWRVMPSQKSGLADVEIMEPSESTSGGQKRPISPSSPPEQEAKRQRLSPSGSGNPCLVPTPHPLSARIYAQMKENASNTTPGTGDLFFTEGFRDRFCRCPACLPCLEAHRCLLEEEETYEPPNDPDSGLSLEELGMRALSRIPRDRAIDGIHAFNAMREDLVQFLRPFAQDGTVVSESDVKTFFDNLRDKQNGQGE</sequence>
<dbReference type="PANTHER" id="PTHR13513">
    <property type="entry name" value="E3 UBIQUITIN-PROTEIN LIGASE UBR7"/>
    <property type="match status" value="1"/>
</dbReference>
<keyword evidence="1" id="KW-0479">Metal-binding</keyword>
<dbReference type="Proteomes" id="UP001465976">
    <property type="component" value="Unassembled WGS sequence"/>
</dbReference>
<proteinExistence type="predicted"/>
<feature type="region of interest" description="Disordered" evidence="4">
    <location>
        <begin position="86"/>
        <end position="115"/>
    </location>
</feature>
<dbReference type="InterPro" id="IPR011011">
    <property type="entry name" value="Znf_FYVE_PHD"/>
</dbReference>
<dbReference type="InterPro" id="IPR013083">
    <property type="entry name" value="Znf_RING/FYVE/PHD"/>
</dbReference>
<evidence type="ECO:0000256" key="3">
    <source>
        <dbReference type="ARBA" id="ARBA00022833"/>
    </source>
</evidence>
<evidence type="ECO:0000256" key="1">
    <source>
        <dbReference type="ARBA" id="ARBA00022723"/>
    </source>
</evidence>
<dbReference type="InterPro" id="IPR001965">
    <property type="entry name" value="Znf_PHD"/>
</dbReference>
<evidence type="ECO:0000313" key="7">
    <source>
        <dbReference type="Proteomes" id="UP001465976"/>
    </source>
</evidence>
<organism evidence="6 7">
    <name type="scientific">Marasmius crinis-equi</name>
    <dbReference type="NCBI Taxonomy" id="585013"/>
    <lineage>
        <taxon>Eukaryota</taxon>
        <taxon>Fungi</taxon>
        <taxon>Dikarya</taxon>
        <taxon>Basidiomycota</taxon>
        <taxon>Agaricomycotina</taxon>
        <taxon>Agaricomycetes</taxon>
        <taxon>Agaricomycetidae</taxon>
        <taxon>Agaricales</taxon>
        <taxon>Marasmiineae</taxon>
        <taxon>Marasmiaceae</taxon>
        <taxon>Marasmius</taxon>
    </lineage>
</organism>
<dbReference type="PANTHER" id="PTHR13513:SF9">
    <property type="entry name" value="E3 UBIQUITIN-PROTEIN LIGASE UBR7-RELATED"/>
    <property type="match status" value="1"/>
</dbReference>
<dbReference type="Gene3D" id="3.30.40.10">
    <property type="entry name" value="Zinc/RING finger domain, C3HC4 (zinc finger)"/>
    <property type="match status" value="1"/>
</dbReference>
<accession>A0ABR3G191</accession>